<comment type="caution">
    <text evidence="2">The sequence shown here is derived from an EMBL/GenBank/DDBJ whole genome shotgun (WGS) entry which is preliminary data.</text>
</comment>
<organism evidence="2 3">
    <name type="scientific">Streptosporangium jomthongense</name>
    <dbReference type="NCBI Taxonomy" id="1193683"/>
    <lineage>
        <taxon>Bacteria</taxon>
        <taxon>Bacillati</taxon>
        <taxon>Actinomycetota</taxon>
        <taxon>Actinomycetes</taxon>
        <taxon>Streptosporangiales</taxon>
        <taxon>Streptosporangiaceae</taxon>
        <taxon>Streptosporangium</taxon>
    </lineage>
</organism>
<proteinExistence type="predicted"/>
<sequence>MPEKPGLLTRVIAGFKGEVPATTLEALQKAGIGVYQVLDEVEVLRRGMAVEGVDPWSASEAVAAQQLYSWNAFVLQTLGDKMIEADYRADAKTVGYLPQVTAEQVWAFFGQVEGWLSLARQAAANPGFKIADPRELPADLPGWVEVQPCPRAHLEAMIAAAAAIKEHAELALGLLEQAGVPDERLADRDRLRQVAARAATAADYAINMYSPNADTQLHELIEERLRGALETYHHLGQLVAMPTLLRTYGQSGAPTAPTSTASAPPQQQRRKLPRPGQPGFDPWCLTDPKTLNRWTKDARARESITELWRHDPNPAQTLRFQEDINDGIERGDVSVLSQHYYCCPWAPIYRANKPILVGDRRLQAGQEFTYEASAEEILETGRFVRKIINGPFTTTNQVDYCNPGDFHDD</sequence>
<evidence type="ECO:0000313" key="2">
    <source>
        <dbReference type="EMBL" id="MFC3983301.1"/>
    </source>
</evidence>
<evidence type="ECO:0000313" key="3">
    <source>
        <dbReference type="Proteomes" id="UP001595698"/>
    </source>
</evidence>
<dbReference type="Proteomes" id="UP001595698">
    <property type="component" value="Unassembled WGS sequence"/>
</dbReference>
<feature type="region of interest" description="Disordered" evidence="1">
    <location>
        <begin position="249"/>
        <end position="282"/>
    </location>
</feature>
<dbReference type="RefSeq" id="WP_386192358.1">
    <property type="nucleotide sequence ID" value="NZ_JBHSBC010000023.1"/>
</dbReference>
<feature type="compositionally biased region" description="Low complexity" evidence="1">
    <location>
        <begin position="250"/>
        <end position="267"/>
    </location>
</feature>
<evidence type="ECO:0000256" key="1">
    <source>
        <dbReference type="SAM" id="MobiDB-lite"/>
    </source>
</evidence>
<dbReference type="EMBL" id="JBHSBC010000023">
    <property type="protein sequence ID" value="MFC3983301.1"/>
    <property type="molecule type" value="Genomic_DNA"/>
</dbReference>
<keyword evidence="3" id="KW-1185">Reference proteome</keyword>
<protein>
    <submittedName>
        <fullName evidence="2">Uncharacterized protein</fullName>
    </submittedName>
</protein>
<gene>
    <name evidence="2" type="ORF">ACFOYY_24440</name>
</gene>
<reference evidence="3" key="1">
    <citation type="journal article" date="2019" name="Int. J. Syst. Evol. Microbiol.">
        <title>The Global Catalogue of Microorganisms (GCM) 10K type strain sequencing project: providing services to taxonomists for standard genome sequencing and annotation.</title>
        <authorList>
            <consortium name="The Broad Institute Genomics Platform"/>
            <consortium name="The Broad Institute Genome Sequencing Center for Infectious Disease"/>
            <person name="Wu L."/>
            <person name="Ma J."/>
        </authorList>
    </citation>
    <scope>NUCLEOTIDE SEQUENCE [LARGE SCALE GENOMIC DNA]</scope>
    <source>
        <strain evidence="3">TBRC 7912</strain>
    </source>
</reference>
<name>A0ABV8F5W8_9ACTN</name>
<accession>A0ABV8F5W8</accession>